<keyword evidence="2" id="KW-1185">Reference proteome</keyword>
<dbReference type="Proteomes" id="UP001523216">
    <property type="component" value="Unassembled WGS sequence"/>
</dbReference>
<sequence length="259" mass="27570">MTLLDEIPDAARELARAGRGMRALRLLDAAGTDDPRIALAAAQVAMELDMRTGTCEAGARVTIAERICGPVWDVRFLRLRFDYFAQLFTGGDFAFGPDGKDPALPAELDQRAGALAADAPDAVRAGWAHMYHGVILDNLVADRAAAPPHYAIALRAGETGRDDPLTWEALRHLGDHDRDAGDLARARERWERATTLAAGSGAVGATLAQQMLLAVLARDTGDEAGSVALAREISRWSAATGAIRLHRQAEAFLAGQAVA</sequence>
<reference evidence="1 2" key="1">
    <citation type="submission" date="2022-06" db="EMBL/GenBank/DDBJ databases">
        <title>Actinoplanes abujensis sp. nov., isolated from Nigerian arid soil.</title>
        <authorList>
            <person name="Ding P."/>
        </authorList>
    </citation>
    <scope>NUCLEOTIDE SEQUENCE [LARGE SCALE GENOMIC DNA]</scope>
    <source>
        <strain evidence="2">TRM88002</strain>
    </source>
</reference>
<proteinExistence type="predicted"/>
<dbReference type="InterPro" id="IPR011990">
    <property type="entry name" value="TPR-like_helical_dom_sf"/>
</dbReference>
<dbReference type="RefSeq" id="WP_251798589.1">
    <property type="nucleotide sequence ID" value="NZ_JAMQOL010000017.1"/>
</dbReference>
<evidence type="ECO:0000313" key="1">
    <source>
        <dbReference type="EMBL" id="MCM4078741.1"/>
    </source>
</evidence>
<protein>
    <submittedName>
        <fullName evidence="1">Uncharacterized protein</fullName>
    </submittedName>
</protein>
<dbReference type="SUPFAM" id="SSF48452">
    <property type="entry name" value="TPR-like"/>
    <property type="match status" value="1"/>
</dbReference>
<accession>A0ABT0XY74</accession>
<gene>
    <name evidence="1" type="ORF">LXN57_14295</name>
</gene>
<comment type="caution">
    <text evidence="1">The sequence shown here is derived from an EMBL/GenBank/DDBJ whole genome shotgun (WGS) entry which is preliminary data.</text>
</comment>
<evidence type="ECO:0000313" key="2">
    <source>
        <dbReference type="Proteomes" id="UP001523216"/>
    </source>
</evidence>
<name>A0ABT0XY74_9ACTN</name>
<dbReference type="EMBL" id="JAMQOL010000017">
    <property type="protein sequence ID" value="MCM4078741.1"/>
    <property type="molecule type" value="Genomic_DNA"/>
</dbReference>
<organism evidence="1 2">
    <name type="scientific">Paractinoplanes hotanensis</name>
    <dbReference type="NCBI Taxonomy" id="2906497"/>
    <lineage>
        <taxon>Bacteria</taxon>
        <taxon>Bacillati</taxon>
        <taxon>Actinomycetota</taxon>
        <taxon>Actinomycetes</taxon>
        <taxon>Micromonosporales</taxon>
        <taxon>Micromonosporaceae</taxon>
        <taxon>Paractinoplanes</taxon>
    </lineage>
</organism>